<proteinExistence type="inferred from homology"/>
<sequence>MKEESEEKRLKYFEFVQVAALHAVLCTTKLYDYAKDNSGPLKPSVQSVEGTVKNVVGPIYDKFHDVLVELLKFLDRKVFFCFLFLYILFFLVLVLFFEIISLS</sequence>
<keyword evidence="2" id="KW-0812">Transmembrane</keyword>
<comment type="caution">
    <text evidence="3">The sequence shown here is derived from an EMBL/GenBank/DDBJ whole genome shotgun (WGS) entry which is preliminary data.</text>
</comment>
<dbReference type="PANTHER" id="PTHR33732:SF9">
    <property type="entry name" value="REF_SRPP-LIKE PROTEIN OS05G0151300_LOC_OS05G05940"/>
    <property type="match status" value="1"/>
</dbReference>
<protein>
    <recommendedName>
        <fullName evidence="5">REF/SRPP-like protein</fullName>
    </recommendedName>
</protein>
<dbReference type="AlphaFoldDB" id="A0ABD2Z571"/>
<keyword evidence="2" id="KW-0472">Membrane</keyword>
<keyword evidence="2" id="KW-1133">Transmembrane helix</keyword>
<dbReference type="InterPro" id="IPR008802">
    <property type="entry name" value="REF"/>
</dbReference>
<dbReference type="Pfam" id="PF05755">
    <property type="entry name" value="REF"/>
    <property type="match status" value="1"/>
</dbReference>
<organism evidence="3 4">
    <name type="scientific">Cinchona calisaya</name>
    <dbReference type="NCBI Taxonomy" id="153742"/>
    <lineage>
        <taxon>Eukaryota</taxon>
        <taxon>Viridiplantae</taxon>
        <taxon>Streptophyta</taxon>
        <taxon>Embryophyta</taxon>
        <taxon>Tracheophyta</taxon>
        <taxon>Spermatophyta</taxon>
        <taxon>Magnoliopsida</taxon>
        <taxon>eudicotyledons</taxon>
        <taxon>Gunneridae</taxon>
        <taxon>Pentapetalae</taxon>
        <taxon>asterids</taxon>
        <taxon>lamiids</taxon>
        <taxon>Gentianales</taxon>
        <taxon>Rubiaceae</taxon>
        <taxon>Cinchonoideae</taxon>
        <taxon>Cinchoneae</taxon>
        <taxon>Cinchona</taxon>
    </lineage>
</organism>
<name>A0ABD2Z571_9GENT</name>
<evidence type="ECO:0000313" key="4">
    <source>
        <dbReference type="Proteomes" id="UP001630127"/>
    </source>
</evidence>
<gene>
    <name evidence="3" type="ORF">ACH5RR_026951</name>
</gene>
<reference evidence="3 4" key="1">
    <citation type="submission" date="2024-11" db="EMBL/GenBank/DDBJ databases">
        <title>A near-complete genome assembly of Cinchona calisaya.</title>
        <authorList>
            <person name="Lian D.C."/>
            <person name="Zhao X.W."/>
            <person name="Wei L."/>
        </authorList>
    </citation>
    <scope>NUCLEOTIDE SEQUENCE [LARGE SCALE GENOMIC DNA]</scope>
    <source>
        <tissue evidence="3">Nenye</tissue>
    </source>
</reference>
<dbReference type="PANTHER" id="PTHR33732">
    <property type="entry name" value="REF/SRPP-LIKE PROTEIN OS05G0151300/LOC_OS05G05940"/>
    <property type="match status" value="1"/>
</dbReference>
<evidence type="ECO:0000256" key="1">
    <source>
        <dbReference type="ARBA" id="ARBA00009737"/>
    </source>
</evidence>
<feature type="transmembrane region" description="Helical" evidence="2">
    <location>
        <begin position="77"/>
        <end position="100"/>
    </location>
</feature>
<dbReference type="EMBL" id="JBJUIK010000011">
    <property type="protein sequence ID" value="KAL3514234.1"/>
    <property type="molecule type" value="Genomic_DNA"/>
</dbReference>
<evidence type="ECO:0008006" key="5">
    <source>
        <dbReference type="Google" id="ProtNLM"/>
    </source>
</evidence>
<accession>A0ABD2Z571</accession>
<evidence type="ECO:0000256" key="2">
    <source>
        <dbReference type="SAM" id="Phobius"/>
    </source>
</evidence>
<dbReference type="Proteomes" id="UP001630127">
    <property type="component" value="Unassembled WGS sequence"/>
</dbReference>
<evidence type="ECO:0000313" key="3">
    <source>
        <dbReference type="EMBL" id="KAL3514234.1"/>
    </source>
</evidence>
<comment type="similarity">
    <text evidence="1">Belongs to the REF/SRPP family.</text>
</comment>
<keyword evidence="4" id="KW-1185">Reference proteome</keyword>